<evidence type="ECO:0000259" key="3">
    <source>
        <dbReference type="PROSITE" id="PS51015"/>
    </source>
</evidence>
<proteinExistence type="predicted"/>
<dbReference type="InterPro" id="IPR003105">
    <property type="entry name" value="SRA_YDG"/>
</dbReference>
<dbReference type="GO" id="GO:0005634">
    <property type="term" value="C:nucleus"/>
    <property type="evidence" value="ECO:0007669"/>
    <property type="project" value="UniProtKB-SubCell"/>
</dbReference>
<comment type="caution">
    <text evidence="4">The sequence shown here is derived from an EMBL/GenBank/DDBJ whole genome shotgun (WGS) entry which is preliminary data.</text>
</comment>
<dbReference type="GO" id="GO:0044027">
    <property type="term" value="P:negative regulation of gene expression via chromosomal CpG island methylation"/>
    <property type="evidence" value="ECO:0007669"/>
    <property type="project" value="TreeGrafter"/>
</dbReference>
<evidence type="ECO:0000256" key="2">
    <source>
        <dbReference type="PROSITE-ProRule" id="PRU00358"/>
    </source>
</evidence>
<dbReference type="GO" id="GO:0061630">
    <property type="term" value="F:ubiquitin protein ligase activity"/>
    <property type="evidence" value="ECO:0007669"/>
    <property type="project" value="TreeGrafter"/>
</dbReference>
<dbReference type="PANTHER" id="PTHR14140">
    <property type="entry name" value="E3 UBIQUITIN-PROTEIN LIGASE UHRF-RELATED"/>
    <property type="match status" value="1"/>
</dbReference>
<dbReference type="PANTHER" id="PTHR14140:SF27">
    <property type="entry name" value="OS04G0289800 PROTEIN"/>
    <property type="match status" value="1"/>
</dbReference>
<reference evidence="4 5" key="1">
    <citation type="journal article" date="2019" name="Sci. Rep.">
        <title>Orb-weaving spider Araneus ventricosus genome elucidates the spidroin gene catalogue.</title>
        <authorList>
            <person name="Kono N."/>
            <person name="Nakamura H."/>
            <person name="Ohtoshi R."/>
            <person name="Moran D.A.P."/>
            <person name="Shinohara A."/>
            <person name="Yoshida Y."/>
            <person name="Fujiwara M."/>
            <person name="Mori M."/>
            <person name="Tomita M."/>
            <person name="Arakawa K."/>
        </authorList>
    </citation>
    <scope>NUCLEOTIDE SEQUENCE [LARGE SCALE GENOMIC DNA]</scope>
</reference>
<accession>A0A4Y2GCG9</accession>
<sequence>MVVKLFSGIPNFKAISFSLRLYPPHDDLNFFLGCSSTFVLTFSSYRRTEITSTSLINNLENGRLVQRHGAAALKQQEVKPKYRRVKGEFGAIPGVPVGTIFSTRMEASLAGIHRDKLSVIHGNQWGGCYSLILSGASLSVEDLGESFICTEEDGRNRRGKQNSKMQLSKALSKNMKNNHPVRVLRGPYLKSKFAAKWGRGYRYDGLYKVVEYSSQSKVYRFRFERIKDQEPAPWIKDFIMLEASENTLSEKENVPKEDQLQNENSKFRILEEEDILEEESET</sequence>
<dbReference type="InterPro" id="IPR015947">
    <property type="entry name" value="PUA-like_sf"/>
</dbReference>
<dbReference type="OrthoDB" id="2270193at2759"/>
<comment type="subcellular location">
    <subcellularLocation>
        <location evidence="2">Nucleus</location>
    </subcellularLocation>
</comment>
<dbReference type="GO" id="GO:0016567">
    <property type="term" value="P:protein ubiquitination"/>
    <property type="evidence" value="ECO:0007669"/>
    <property type="project" value="TreeGrafter"/>
</dbReference>
<organism evidence="4 5">
    <name type="scientific">Araneus ventricosus</name>
    <name type="common">Orbweaver spider</name>
    <name type="synonym">Epeira ventricosa</name>
    <dbReference type="NCBI Taxonomy" id="182803"/>
    <lineage>
        <taxon>Eukaryota</taxon>
        <taxon>Metazoa</taxon>
        <taxon>Ecdysozoa</taxon>
        <taxon>Arthropoda</taxon>
        <taxon>Chelicerata</taxon>
        <taxon>Arachnida</taxon>
        <taxon>Araneae</taxon>
        <taxon>Araneomorphae</taxon>
        <taxon>Entelegynae</taxon>
        <taxon>Araneoidea</taxon>
        <taxon>Araneidae</taxon>
        <taxon>Araneus</taxon>
    </lineage>
</organism>
<feature type="domain" description="YDG" evidence="3">
    <location>
        <begin position="90"/>
        <end position="230"/>
    </location>
</feature>
<dbReference type="AlphaFoldDB" id="A0A4Y2GCG9"/>
<evidence type="ECO:0000313" key="5">
    <source>
        <dbReference type="Proteomes" id="UP000499080"/>
    </source>
</evidence>
<gene>
    <name evidence="4" type="primary">uhrf1_3</name>
    <name evidence="4" type="ORF">AVEN_267146_2</name>
</gene>
<keyword evidence="1 2" id="KW-0539">Nucleus</keyword>
<dbReference type="Gene3D" id="2.30.280.10">
    <property type="entry name" value="SRA-YDG"/>
    <property type="match status" value="1"/>
</dbReference>
<dbReference type="InterPro" id="IPR045134">
    <property type="entry name" value="UHRF1/2-like"/>
</dbReference>
<dbReference type="Pfam" id="PF02182">
    <property type="entry name" value="SAD_SRA"/>
    <property type="match status" value="1"/>
</dbReference>
<keyword evidence="5" id="KW-1185">Reference proteome</keyword>
<dbReference type="SUPFAM" id="SSF88697">
    <property type="entry name" value="PUA domain-like"/>
    <property type="match status" value="1"/>
</dbReference>
<evidence type="ECO:0000313" key="4">
    <source>
        <dbReference type="EMBL" id="GBM51283.1"/>
    </source>
</evidence>
<dbReference type="SMART" id="SM00466">
    <property type="entry name" value="SRA"/>
    <property type="match status" value="1"/>
</dbReference>
<dbReference type="EMBL" id="BGPR01001330">
    <property type="protein sequence ID" value="GBM51283.1"/>
    <property type="molecule type" value="Genomic_DNA"/>
</dbReference>
<dbReference type="Proteomes" id="UP000499080">
    <property type="component" value="Unassembled WGS sequence"/>
</dbReference>
<dbReference type="InterPro" id="IPR036987">
    <property type="entry name" value="SRA-YDG_sf"/>
</dbReference>
<protein>
    <submittedName>
        <fullName evidence="4">E3 ubiquitin-protein ligase UHRF1</fullName>
    </submittedName>
</protein>
<dbReference type="PROSITE" id="PS51015">
    <property type="entry name" value="YDG"/>
    <property type="match status" value="1"/>
</dbReference>
<name>A0A4Y2GCG9_ARAVE</name>
<evidence type="ECO:0000256" key="1">
    <source>
        <dbReference type="ARBA" id="ARBA00023242"/>
    </source>
</evidence>